<dbReference type="AlphaFoldDB" id="A0AAN9KP60"/>
<name>A0AAN9KP60_CANGL</name>
<feature type="region of interest" description="Disordered" evidence="1">
    <location>
        <begin position="1"/>
        <end position="71"/>
    </location>
</feature>
<comment type="caution">
    <text evidence="2">The sequence shown here is derived from an EMBL/GenBank/DDBJ whole genome shotgun (WGS) entry which is preliminary data.</text>
</comment>
<gene>
    <name evidence="2" type="ORF">VNO77_30813</name>
</gene>
<feature type="compositionally biased region" description="Basic and acidic residues" evidence="1">
    <location>
        <begin position="44"/>
        <end position="71"/>
    </location>
</feature>
<evidence type="ECO:0000313" key="2">
    <source>
        <dbReference type="EMBL" id="KAK7320894.1"/>
    </source>
</evidence>
<dbReference type="Proteomes" id="UP001367508">
    <property type="component" value="Unassembled WGS sequence"/>
</dbReference>
<accession>A0AAN9KP60</accession>
<sequence>MAAKGAESPRDQGRRHSTKHDGPGGDHGKKEGFEEEEQPPLTRVKKDFKQEKENFLERKADDLDVENRGRG</sequence>
<feature type="compositionally biased region" description="Basic and acidic residues" evidence="1">
    <location>
        <begin position="7"/>
        <end position="32"/>
    </location>
</feature>
<evidence type="ECO:0000256" key="1">
    <source>
        <dbReference type="SAM" id="MobiDB-lite"/>
    </source>
</evidence>
<dbReference type="EMBL" id="JAYMYQ010000007">
    <property type="protein sequence ID" value="KAK7320894.1"/>
    <property type="molecule type" value="Genomic_DNA"/>
</dbReference>
<reference evidence="2 3" key="1">
    <citation type="submission" date="2024-01" db="EMBL/GenBank/DDBJ databases">
        <title>The genomes of 5 underutilized Papilionoideae crops provide insights into root nodulation and disease resistanc.</title>
        <authorList>
            <person name="Jiang F."/>
        </authorList>
    </citation>
    <scope>NUCLEOTIDE SEQUENCE [LARGE SCALE GENOMIC DNA]</scope>
    <source>
        <strain evidence="2">LVBAO_FW01</strain>
        <tissue evidence="2">Leaves</tissue>
    </source>
</reference>
<proteinExistence type="predicted"/>
<organism evidence="2 3">
    <name type="scientific">Canavalia gladiata</name>
    <name type="common">Sword bean</name>
    <name type="synonym">Dolichos gladiatus</name>
    <dbReference type="NCBI Taxonomy" id="3824"/>
    <lineage>
        <taxon>Eukaryota</taxon>
        <taxon>Viridiplantae</taxon>
        <taxon>Streptophyta</taxon>
        <taxon>Embryophyta</taxon>
        <taxon>Tracheophyta</taxon>
        <taxon>Spermatophyta</taxon>
        <taxon>Magnoliopsida</taxon>
        <taxon>eudicotyledons</taxon>
        <taxon>Gunneridae</taxon>
        <taxon>Pentapetalae</taxon>
        <taxon>rosids</taxon>
        <taxon>fabids</taxon>
        <taxon>Fabales</taxon>
        <taxon>Fabaceae</taxon>
        <taxon>Papilionoideae</taxon>
        <taxon>50 kb inversion clade</taxon>
        <taxon>NPAAA clade</taxon>
        <taxon>indigoferoid/millettioid clade</taxon>
        <taxon>Phaseoleae</taxon>
        <taxon>Canavalia</taxon>
    </lineage>
</organism>
<evidence type="ECO:0000313" key="3">
    <source>
        <dbReference type="Proteomes" id="UP001367508"/>
    </source>
</evidence>
<protein>
    <submittedName>
        <fullName evidence="2">Uncharacterized protein</fullName>
    </submittedName>
</protein>
<keyword evidence="3" id="KW-1185">Reference proteome</keyword>